<protein>
    <submittedName>
        <fullName evidence="2">Uncharacterized protein</fullName>
    </submittedName>
</protein>
<organism evidence="2 3">
    <name type="scientific">Aquibium pacificus</name>
    <dbReference type="NCBI Taxonomy" id="3153579"/>
    <lineage>
        <taxon>Bacteria</taxon>
        <taxon>Pseudomonadati</taxon>
        <taxon>Pseudomonadota</taxon>
        <taxon>Alphaproteobacteria</taxon>
        <taxon>Hyphomicrobiales</taxon>
        <taxon>Phyllobacteriaceae</taxon>
        <taxon>Aquibium</taxon>
    </lineage>
</organism>
<evidence type="ECO:0000313" key="3">
    <source>
        <dbReference type="Proteomes" id="UP001556692"/>
    </source>
</evidence>
<name>A0ABV3SDI6_9HYPH</name>
<keyword evidence="1" id="KW-0472">Membrane</keyword>
<proteinExistence type="predicted"/>
<dbReference type="Proteomes" id="UP001556692">
    <property type="component" value="Unassembled WGS sequence"/>
</dbReference>
<keyword evidence="1" id="KW-0812">Transmembrane</keyword>
<accession>A0ABV3SDI6</accession>
<evidence type="ECO:0000313" key="2">
    <source>
        <dbReference type="EMBL" id="MEX0404631.1"/>
    </source>
</evidence>
<dbReference type="EMBL" id="JBDPGJ010000001">
    <property type="protein sequence ID" value="MEX0404631.1"/>
    <property type="molecule type" value="Genomic_DNA"/>
</dbReference>
<evidence type="ECO:0000256" key="1">
    <source>
        <dbReference type="SAM" id="Phobius"/>
    </source>
</evidence>
<comment type="caution">
    <text evidence="2">The sequence shown here is derived from an EMBL/GenBank/DDBJ whole genome shotgun (WGS) entry which is preliminary data.</text>
</comment>
<keyword evidence="3" id="KW-1185">Reference proteome</keyword>
<reference evidence="2 3" key="1">
    <citation type="submission" date="2024-05" db="EMBL/GenBank/DDBJ databases">
        <authorList>
            <person name="Jiang F."/>
        </authorList>
    </citation>
    <scope>NUCLEOTIDE SEQUENCE [LARGE SCALE GENOMIC DNA]</scope>
    <source>
        <strain evidence="2 3">LZ166</strain>
    </source>
</reference>
<keyword evidence="1" id="KW-1133">Transmembrane helix</keyword>
<dbReference type="RefSeq" id="WP_367952510.1">
    <property type="nucleotide sequence ID" value="NZ_JBDPGJ010000001.1"/>
</dbReference>
<feature type="transmembrane region" description="Helical" evidence="1">
    <location>
        <begin position="74"/>
        <end position="94"/>
    </location>
</feature>
<sequence>MASGTWFFIASGMWAVAMIAVFIQAIRLSYRIEERSPQLRNRTGLPRYAAIPFTATNRKVAQDAETQALRRRMILMLGLNVLGFLLLAAILALTPGG</sequence>
<gene>
    <name evidence="2" type="ORF">ABGN05_03025</name>
</gene>
<feature type="transmembrane region" description="Helical" evidence="1">
    <location>
        <begin position="6"/>
        <end position="30"/>
    </location>
</feature>